<keyword evidence="5 6" id="KW-0472">Membrane</keyword>
<feature type="region of interest" description="Disordered" evidence="7">
    <location>
        <begin position="1"/>
        <end position="101"/>
    </location>
</feature>
<evidence type="ECO:0000313" key="9">
    <source>
        <dbReference type="Proteomes" id="UP000827284"/>
    </source>
</evidence>
<comment type="subcellular location">
    <subcellularLocation>
        <location evidence="6">Cell membrane</location>
        <topology evidence="6">Multi-pass membrane protein</topology>
    </subcellularLocation>
    <subcellularLocation>
        <location evidence="1">Membrane</location>
        <topology evidence="1">Multi-pass membrane protein</topology>
    </subcellularLocation>
</comment>
<reference evidence="8" key="2">
    <citation type="journal article" date="2022" name="Microbiol. Resour. Announc.">
        <title>Whole-Genome Sequence of Entomortierella parvispora E1425, a Mucoromycotan Fungus Associated with Burkholderiaceae-Related Endosymbiotic Bacteria.</title>
        <authorList>
            <person name="Herlambang A."/>
            <person name="Guo Y."/>
            <person name="Takashima Y."/>
            <person name="Narisawa K."/>
            <person name="Ohta H."/>
            <person name="Nishizawa T."/>
        </authorList>
    </citation>
    <scope>NUCLEOTIDE SEQUENCE</scope>
    <source>
        <strain evidence="8">E1425</strain>
    </source>
</reference>
<dbReference type="InterPro" id="IPR007603">
    <property type="entry name" value="Choline_transptr-like"/>
</dbReference>
<feature type="transmembrane region" description="Helical" evidence="6">
    <location>
        <begin position="437"/>
        <end position="458"/>
    </location>
</feature>
<feature type="transmembrane region" description="Helical" evidence="6">
    <location>
        <begin position="532"/>
        <end position="553"/>
    </location>
</feature>
<feature type="transmembrane region" description="Helical" evidence="6">
    <location>
        <begin position="216"/>
        <end position="238"/>
    </location>
</feature>
<evidence type="ECO:0000313" key="8">
    <source>
        <dbReference type="EMBL" id="GJJ70353.1"/>
    </source>
</evidence>
<evidence type="ECO:0000256" key="6">
    <source>
        <dbReference type="RuleBase" id="RU368066"/>
    </source>
</evidence>
<dbReference type="EMBL" id="BQFW01000004">
    <property type="protein sequence ID" value="GJJ70353.1"/>
    <property type="molecule type" value="Genomic_DNA"/>
</dbReference>
<evidence type="ECO:0000256" key="1">
    <source>
        <dbReference type="ARBA" id="ARBA00004141"/>
    </source>
</evidence>
<dbReference type="GO" id="GO:0005886">
    <property type="term" value="C:plasma membrane"/>
    <property type="evidence" value="ECO:0007669"/>
    <property type="project" value="UniProtKB-SubCell"/>
</dbReference>
<dbReference type="Proteomes" id="UP000827284">
    <property type="component" value="Unassembled WGS sequence"/>
</dbReference>
<accession>A0A9P3H5D1</accession>
<feature type="transmembrane region" description="Helical" evidence="6">
    <location>
        <begin position="332"/>
        <end position="358"/>
    </location>
</feature>
<evidence type="ECO:0000256" key="4">
    <source>
        <dbReference type="ARBA" id="ARBA00022989"/>
    </source>
</evidence>
<keyword evidence="3 6" id="KW-0812">Transmembrane</keyword>
<evidence type="ECO:0000256" key="3">
    <source>
        <dbReference type="ARBA" id="ARBA00022692"/>
    </source>
</evidence>
<evidence type="ECO:0000256" key="7">
    <source>
        <dbReference type="SAM" id="MobiDB-lite"/>
    </source>
</evidence>
<dbReference type="OrthoDB" id="420519at2759"/>
<dbReference type="Pfam" id="PF04515">
    <property type="entry name" value="Choline_transpo"/>
    <property type="match status" value="1"/>
</dbReference>
<dbReference type="PANTHER" id="PTHR12385:SF88">
    <property type="entry name" value="CHOLINE TRANSPORTER-LIKE PROTEIN CTL1"/>
    <property type="match status" value="1"/>
</dbReference>
<keyword evidence="4 6" id="KW-1133">Transmembrane helix</keyword>
<protein>
    <recommendedName>
        <fullName evidence="6">Protein PNS1</fullName>
    </recommendedName>
</protein>
<feature type="compositionally biased region" description="Basic and acidic residues" evidence="7">
    <location>
        <begin position="49"/>
        <end position="67"/>
    </location>
</feature>
<feature type="transmembrane region" description="Helical" evidence="6">
    <location>
        <begin position="174"/>
        <end position="196"/>
    </location>
</feature>
<evidence type="ECO:0000256" key="2">
    <source>
        <dbReference type="ARBA" id="ARBA00007168"/>
    </source>
</evidence>
<feature type="transmembrane region" description="Helical" evidence="6">
    <location>
        <begin position="286"/>
        <end position="306"/>
    </location>
</feature>
<dbReference type="PANTHER" id="PTHR12385">
    <property type="entry name" value="CHOLINE TRANSPORTER-LIKE (SLC FAMILY 44)"/>
    <property type="match status" value="1"/>
</dbReference>
<comment type="caution">
    <text evidence="8">The sequence shown here is derived from an EMBL/GenBank/DDBJ whole genome shotgun (WGS) entry which is preliminary data.</text>
</comment>
<feature type="transmembrane region" description="Helical" evidence="6">
    <location>
        <begin position="245"/>
        <end position="266"/>
    </location>
</feature>
<feature type="transmembrane region" description="Helical" evidence="6">
    <location>
        <begin position="559"/>
        <end position="576"/>
    </location>
</feature>
<proteinExistence type="inferred from homology"/>
<name>A0A9P3H5D1_9FUNG</name>
<keyword evidence="9" id="KW-1185">Reference proteome</keyword>
<feature type="compositionally biased region" description="Polar residues" evidence="7">
    <location>
        <begin position="1"/>
        <end position="14"/>
    </location>
</feature>
<comment type="function">
    <text evidence="6">Probably involved in transport through the plasma membrane.</text>
</comment>
<evidence type="ECO:0000256" key="5">
    <source>
        <dbReference type="ARBA" id="ARBA00023136"/>
    </source>
</evidence>
<reference evidence="8" key="1">
    <citation type="submission" date="2021-11" db="EMBL/GenBank/DDBJ databases">
        <authorList>
            <person name="Herlambang A."/>
            <person name="Guo Y."/>
            <person name="Takashima Y."/>
            <person name="Nishizawa T."/>
        </authorList>
    </citation>
    <scope>NUCLEOTIDE SEQUENCE</scope>
    <source>
        <strain evidence="8">E1425</strain>
    </source>
</reference>
<dbReference type="GO" id="GO:0022857">
    <property type="term" value="F:transmembrane transporter activity"/>
    <property type="evidence" value="ECO:0007669"/>
    <property type="project" value="UniProtKB-UniRule"/>
</dbReference>
<dbReference type="AlphaFoldDB" id="A0A9P3H5D1"/>
<sequence>MASSNIPSRNQRTWRSPARPSAGQPSSSRMAGSLFYSVPTIDHDDDDDHNDHDADLQQYDPRRRSDTRPPQNESYMPDYLSDTDSDDRDHSDSSTHSPPMSLFLDRTHQHIEDDEAPLTPAAIYLDVPPPVSASRPKGSGNMGEQLLAPTTTIPSSGPTGWTSISYKRNFKDPFFAVLYLLALASYLILGIVLLFTTSSSPLEGHIYNVFSVIKSSAGMLTFVVLLSAALGTLWLMTLRAFTRPVVWATVLSVPCFALVIFIWSLVESFQGPKGDDGRRDPQDTGLTVLSFLPLSIGSLFLSVIYFRRQYIARTTAIIELACDILKDNPDMFFVSFGLMLVHVVFTALWLVFFARVFLIGHVESTLGSATWVMEDNFYPIAAFMIFIYMWTSAVLCNIQRVTLANVVSKWYFHRHEPFAYHSSKITEPALINATTTLLGSVCFGALFIAIVQFMVFALRNTAKKLKGHSFPLFVLLATFCQVVQGLVENFNNYTLIYVGITGESLFSAARSASKIFHRNLLWGLLSDFLTKLILFINSTLLSLLTGFAAYVFATHTLKSPYGYVIGILCSVIPFYVTRFFTHIMAITVDATFLCYAIDLDTNTCHSNKAHSAFGTSH</sequence>
<organism evidence="8 9">
    <name type="scientific">Entomortierella parvispora</name>
    <dbReference type="NCBI Taxonomy" id="205924"/>
    <lineage>
        <taxon>Eukaryota</taxon>
        <taxon>Fungi</taxon>
        <taxon>Fungi incertae sedis</taxon>
        <taxon>Mucoromycota</taxon>
        <taxon>Mortierellomycotina</taxon>
        <taxon>Mortierellomycetes</taxon>
        <taxon>Mortierellales</taxon>
        <taxon>Mortierellaceae</taxon>
        <taxon>Entomortierella</taxon>
    </lineage>
</organism>
<comment type="similarity">
    <text evidence="2 6">Belongs to the CTL (choline transporter-like) family.</text>
</comment>
<gene>
    <name evidence="8" type="ORF">EMPS_02702</name>
</gene>